<proteinExistence type="inferred from homology"/>
<keyword evidence="3" id="KW-0164">Citrullination</keyword>
<evidence type="ECO:0000256" key="6">
    <source>
        <dbReference type="ARBA" id="ARBA00034092"/>
    </source>
</evidence>
<dbReference type="GO" id="GO:0006412">
    <property type="term" value="P:translation"/>
    <property type="evidence" value="ECO:0007669"/>
    <property type="project" value="InterPro"/>
</dbReference>
<keyword evidence="8" id="KW-0175">Coiled coil</keyword>
<name>A0A5F9CZG9_RABIT</name>
<dbReference type="Pfam" id="PF25476">
    <property type="entry name" value="Ribosomal_L19e_C"/>
    <property type="match status" value="1"/>
</dbReference>
<dbReference type="PROSITE" id="PS00526">
    <property type="entry name" value="RIBOSOMAL_L19E"/>
    <property type="match status" value="1"/>
</dbReference>
<dbReference type="InterPro" id="IPR057260">
    <property type="entry name" value="Ribosomal_L19e_C"/>
</dbReference>
<sequence length="195" mass="23377">MLRLQKRLASSVLRCGKKKVWLDPNETNEIANANSHYLRGQHYGQQIRKLIKDGLIIRKPVTVHSRARCRKNTLARRKGRHMGIGKRKGTANARMPEKVTWMRRMRILRRLLRRYRESKKIDRHMYHSLYLKVKGNVFKNKRILMEHIHKLKADKARKKLLASKTKEARKRREERLQAKKEEIIKTLSKEEETKK</sequence>
<dbReference type="STRING" id="9986.ENSOCUP00000038574"/>
<organism evidence="10 11">
    <name type="scientific">Oryctolagus cuniculus</name>
    <name type="common">Rabbit</name>
    <dbReference type="NCBI Taxonomy" id="9986"/>
    <lineage>
        <taxon>Eukaryota</taxon>
        <taxon>Metazoa</taxon>
        <taxon>Chordata</taxon>
        <taxon>Craniata</taxon>
        <taxon>Vertebrata</taxon>
        <taxon>Euteleostomi</taxon>
        <taxon>Mammalia</taxon>
        <taxon>Eutheria</taxon>
        <taxon>Euarchontoglires</taxon>
        <taxon>Glires</taxon>
        <taxon>Lagomorpha</taxon>
        <taxon>Leporidae</taxon>
        <taxon>Oryctolagus</taxon>
    </lineage>
</organism>
<evidence type="ECO:0000256" key="3">
    <source>
        <dbReference type="ARBA" id="ARBA00022934"/>
    </source>
</evidence>
<evidence type="ECO:0000256" key="8">
    <source>
        <dbReference type="SAM" id="Coils"/>
    </source>
</evidence>
<dbReference type="GO" id="GO:0003723">
    <property type="term" value="F:RNA binding"/>
    <property type="evidence" value="ECO:0007669"/>
    <property type="project" value="InterPro"/>
</dbReference>
<dbReference type="InterPro" id="IPR039547">
    <property type="entry name" value="Ribosomal_eL19"/>
</dbReference>
<keyword evidence="11" id="KW-1185">Reference proteome</keyword>
<dbReference type="Pfam" id="PF01280">
    <property type="entry name" value="Ribosomal_L19e"/>
    <property type="match status" value="1"/>
</dbReference>
<dbReference type="InterPro" id="IPR033935">
    <property type="entry name" value="Ribosomal_eL19_euk"/>
</dbReference>
<dbReference type="SUPFAM" id="SSF48140">
    <property type="entry name" value="Ribosomal protein L19 (L19e)"/>
    <property type="match status" value="1"/>
</dbReference>
<comment type="function">
    <text evidence="6">Component of the large ribosomal subunit. The ribosome is a large ribonucleoprotein complex responsible for the synthesis of proteins in the cell.</text>
</comment>
<dbReference type="PANTHER" id="PTHR10722">
    <property type="entry name" value="60S RIBOSOMAL PROTEIN L19"/>
    <property type="match status" value="1"/>
</dbReference>
<evidence type="ECO:0000256" key="2">
    <source>
        <dbReference type="ARBA" id="ARBA00011133"/>
    </source>
</evidence>
<dbReference type="GO" id="GO:0022625">
    <property type="term" value="C:cytosolic large ribosomal subunit"/>
    <property type="evidence" value="ECO:0007669"/>
    <property type="project" value="InterPro"/>
</dbReference>
<dbReference type="GO" id="GO:0003735">
    <property type="term" value="F:structural constituent of ribosome"/>
    <property type="evidence" value="ECO:0007669"/>
    <property type="project" value="InterPro"/>
</dbReference>
<dbReference type="Bgee" id="ENSOCUG00000022250">
    <property type="expression patterns" value="Expressed in autopod skin and 16 other cell types or tissues"/>
</dbReference>
<evidence type="ECO:0000259" key="9">
    <source>
        <dbReference type="SMART" id="SM01416"/>
    </source>
</evidence>
<dbReference type="NCBIfam" id="NF006343">
    <property type="entry name" value="PRK08570.1"/>
    <property type="match status" value="1"/>
</dbReference>
<dbReference type="InterPro" id="IPR023638">
    <property type="entry name" value="Ribosomal_eL19_CS"/>
</dbReference>
<comment type="subunit">
    <text evidence="2">Component of the large ribosomal subunit.</text>
</comment>
<dbReference type="FunFam" id="1.10.1200.240:FF:000001">
    <property type="entry name" value="Ribosomal protein L19"/>
    <property type="match status" value="1"/>
</dbReference>
<dbReference type="InterPro" id="IPR057259">
    <property type="entry name" value="Ribosomal_L19e"/>
</dbReference>
<comment type="similarity">
    <text evidence="1 7">Belongs to the eukaryotic ribosomal protein eL19 family.</text>
</comment>
<dbReference type="InterPro" id="IPR015972">
    <property type="entry name" value="Ribosomal_eL19_dom1"/>
</dbReference>
<dbReference type="EMBL" id="AAGW02039663">
    <property type="status" value="NOT_ANNOTATED_CDS"/>
    <property type="molecule type" value="Genomic_DNA"/>
</dbReference>
<keyword evidence="5 7" id="KW-0687">Ribonucleoprotein</keyword>
<dbReference type="Ensembl" id="ENSOCUT00000063306.1">
    <property type="protein sequence ID" value="ENSOCUP00000038574.1"/>
    <property type="gene ID" value="ENSOCUG00000022250.2"/>
</dbReference>
<evidence type="ECO:0000256" key="7">
    <source>
        <dbReference type="RuleBase" id="RU000574"/>
    </source>
</evidence>
<feature type="domain" description="Large ribosomal subunit protein eL19" evidence="9">
    <location>
        <begin position="1"/>
        <end position="152"/>
    </location>
</feature>
<dbReference type="InterPro" id="IPR000196">
    <property type="entry name" value="Ribosomal_eL19_dom"/>
</dbReference>
<dbReference type="Gene3D" id="1.10.1200.240">
    <property type="match status" value="1"/>
</dbReference>
<protein>
    <recommendedName>
        <fullName evidence="7">Ribosomal protein L19</fullName>
    </recommendedName>
</protein>
<dbReference type="FunFam" id="1.10.1650.10:FF:000001">
    <property type="entry name" value="Ribosomal protein L19"/>
    <property type="match status" value="1"/>
</dbReference>
<reference evidence="10" key="3">
    <citation type="submission" date="2025-09" db="UniProtKB">
        <authorList>
            <consortium name="Ensembl"/>
        </authorList>
    </citation>
    <scope>IDENTIFICATION</scope>
    <source>
        <strain evidence="10">Thorbecke</strain>
    </source>
</reference>
<feature type="coiled-coil region" evidence="8">
    <location>
        <begin position="162"/>
        <end position="193"/>
    </location>
</feature>
<evidence type="ECO:0000313" key="10">
    <source>
        <dbReference type="Ensembl" id="ENSOCUP00000038574.1"/>
    </source>
</evidence>
<dbReference type="Gene3D" id="1.10.1650.10">
    <property type="match status" value="1"/>
</dbReference>
<dbReference type="AlphaFoldDB" id="A0A5F9CZG9"/>
<evidence type="ECO:0000256" key="1">
    <source>
        <dbReference type="ARBA" id="ARBA00011082"/>
    </source>
</evidence>
<accession>A0A5F9CZG9</accession>
<dbReference type="CDD" id="cd01417">
    <property type="entry name" value="Ribosomal_L19e_E"/>
    <property type="match status" value="1"/>
</dbReference>
<reference evidence="10 11" key="1">
    <citation type="journal article" date="2011" name="Nature">
        <title>A high-resolution map of human evolutionary constraint using 29 mammals.</title>
        <authorList>
            <person name="Lindblad-Toh K."/>
            <person name="Garber M."/>
            <person name="Zuk O."/>
            <person name="Lin M.F."/>
            <person name="Parker B.J."/>
            <person name="Washietl S."/>
            <person name="Kheradpour P."/>
            <person name="Ernst J."/>
            <person name="Jordan G."/>
            <person name="Mauceli E."/>
            <person name="Ward L.D."/>
            <person name="Lowe C.B."/>
            <person name="Holloway A.K."/>
            <person name="Clamp M."/>
            <person name="Gnerre S."/>
            <person name="Alfoldi J."/>
            <person name="Beal K."/>
            <person name="Chang J."/>
            <person name="Clawson H."/>
            <person name="Cuff J."/>
            <person name="Di Palma F."/>
            <person name="Fitzgerald S."/>
            <person name="Flicek P."/>
            <person name="Guttman M."/>
            <person name="Hubisz M.J."/>
            <person name="Jaffe D.B."/>
            <person name="Jungreis I."/>
            <person name="Kent W.J."/>
            <person name="Kostka D."/>
            <person name="Lara M."/>
            <person name="Martins A.L."/>
            <person name="Massingham T."/>
            <person name="Moltke I."/>
            <person name="Raney B.J."/>
            <person name="Rasmussen M.D."/>
            <person name="Robinson J."/>
            <person name="Stark A."/>
            <person name="Vilella A.J."/>
            <person name="Wen J."/>
            <person name="Xie X."/>
            <person name="Zody M.C."/>
            <person name="Baldwin J."/>
            <person name="Bloom T."/>
            <person name="Chin C.W."/>
            <person name="Heiman D."/>
            <person name="Nicol R."/>
            <person name="Nusbaum C."/>
            <person name="Young S."/>
            <person name="Wilkinson J."/>
            <person name="Worley K.C."/>
            <person name="Kovar C.L."/>
            <person name="Muzny D.M."/>
            <person name="Gibbs R.A."/>
            <person name="Cree A."/>
            <person name="Dihn H.H."/>
            <person name="Fowler G."/>
            <person name="Jhangiani S."/>
            <person name="Joshi V."/>
            <person name="Lee S."/>
            <person name="Lewis L.R."/>
            <person name="Nazareth L.V."/>
            <person name="Okwuonu G."/>
            <person name="Santibanez J."/>
            <person name="Warren W.C."/>
            <person name="Mardis E.R."/>
            <person name="Weinstock G.M."/>
            <person name="Wilson R.K."/>
            <person name="Delehaunty K."/>
            <person name="Dooling D."/>
            <person name="Fronik C."/>
            <person name="Fulton L."/>
            <person name="Fulton B."/>
            <person name="Graves T."/>
            <person name="Minx P."/>
            <person name="Sodergren E."/>
            <person name="Birney E."/>
            <person name="Margulies E.H."/>
            <person name="Herrero J."/>
            <person name="Green E.D."/>
            <person name="Haussler D."/>
            <person name="Siepel A."/>
            <person name="Goldman N."/>
            <person name="Pollard K.S."/>
            <person name="Pedersen J.S."/>
            <person name="Lander E.S."/>
            <person name="Kellis M."/>
        </authorList>
    </citation>
    <scope>NUCLEOTIDE SEQUENCE [LARGE SCALE GENOMIC DNA]</scope>
    <source>
        <strain evidence="10 11">Thorbecke inbred</strain>
    </source>
</reference>
<dbReference type="InParanoid" id="A0A5F9CZG9"/>
<evidence type="ECO:0000313" key="11">
    <source>
        <dbReference type="Proteomes" id="UP000001811"/>
    </source>
</evidence>
<evidence type="ECO:0000256" key="4">
    <source>
        <dbReference type="ARBA" id="ARBA00022980"/>
    </source>
</evidence>
<dbReference type="GeneTree" id="ENSGT00390000012628"/>
<dbReference type="SMR" id="A0A5F9CZG9"/>
<dbReference type="EMBL" id="AAGW02039664">
    <property type="status" value="NOT_ANNOTATED_CDS"/>
    <property type="molecule type" value="Genomic_DNA"/>
</dbReference>
<dbReference type="SMART" id="SM01416">
    <property type="entry name" value="Ribosomal_L19e"/>
    <property type="match status" value="1"/>
</dbReference>
<dbReference type="InterPro" id="IPR035970">
    <property type="entry name" value="60S_ribosomal_eL19_sf"/>
</dbReference>
<keyword evidence="4 7" id="KW-0689">Ribosomal protein</keyword>
<dbReference type="Proteomes" id="UP000001811">
    <property type="component" value="Chromosome 19"/>
</dbReference>
<evidence type="ECO:0000256" key="5">
    <source>
        <dbReference type="ARBA" id="ARBA00023274"/>
    </source>
</evidence>
<reference evidence="10" key="2">
    <citation type="submission" date="2025-08" db="UniProtKB">
        <authorList>
            <consortium name="Ensembl"/>
        </authorList>
    </citation>
    <scope>IDENTIFICATION</scope>
    <source>
        <strain evidence="10">Thorbecke</strain>
    </source>
</reference>